<dbReference type="EMBL" id="QGGQ01000002">
    <property type="protein sequence ID" value="PWK24599.1"/>
    <property type="molecule type" value="Genomic_DNA"/>
</dbReference>
<evidence type="ECO:0000313" key="3">
    <source>
        <dbReference type="EMBL" id="PWK24599.1"/>
    </source>
</evidence>
<sequence length="117" mass="12898">MKSTLKNILIFVGLGVLLLGGTLYFGNQSEPKLPIHSEIFVVGKGFGYRILHQKKLLIQQGSVPAIQGSHPFTSPEDAEKTADLVIDKLLKGEDPRLSIADLERLKVHIPEAKQDIE</sequence>
<reference evidence="3 4" key="1">
    <citation type="submission" date="2018-05" db="EMBL/GenBank/DDBJ databases">
        <title>Genomic Encyclopedia of Archaeal and Bacterial Type Strains, Phase II (KMG-II): from individual species to whole genera.</title>
        <authorList>
            <person name="Goeker M."/>
        </authorList>
    </citation>
    <scope>NUCLEOTIDE SEQUENCE [LARGE SCALE GENOMIC DNA]</scope>
    <source>
        <strain evidence="3 4">DSM 23514</strain>
    </source>
</reference>
<dbReference type="Proteomes" id="UP000651837">
    <property type="component" value="Unassembled WGS sequence"/>
</dbReference>
<comment type="caution">
    <text evidence="3">The sequence shown here is derived from an EMBL/GenBank/DDBJ whole genome shotgun (WGS) entry which is preliminary data.</text>
</comment>
<keyword evidence="1" id="KW-0812">Transmembrane</keyword>
<protein>
    <submittedName>
        <fullName evidence="2">DUF4907 domain-containing protein</fullName>
    </submittedName>
    <submittedName>
        <fullName evidence="3">Uncharacterized protein DUF4907</fullName>
    </submittedName>
</protein>
<dbReference type="Proteomes" id="UP000245667">
    <property type="component" value="Unassembled WGS sequence"/>
</dbReference>
<feature type="transmembrane region" description="Helical" evidence="1">
    <location>
        <begin position="7"/>
        <end position="26"/>
    </location>
</feature>
<gene>
    <name evidence="2" type="ORF">HZY62_00470</name>
    <name evidence="3" type="ORF">LX92_00963</name>
</gene>
<dbReference type="AlphaFoldDB" id="A0A316E5F7"/>
<dbReference type="OrthoDB" id="674043at2"/>
<organism evidence="3 4">
    <name type="scientific">Maribacter polysiphoniae</name>
    <dbReference type="NCBI Taxonomy" id="429344"/>
    <lineage>
        <taxon>Bacteria</taxon>
        <taxon>Pseudomonadati</taxon>
        <taxon>Bacteroidota</taxon>
        <taxon>Flavobacteriia</taxon>
        <taxon>Flavobacteriales</taxon>
        <taxon>Flavobacteriaceae</taxon>
        <taxon>Maribacter</taxon>
    </lineage>
</organism>
<evidence type="ECO:0000313" key="5">
    <source>
        <dbReference type="Proteomes" id="UP000651837"/>
    </source>
</evidence>
<reference evidence="2 5" key="2">
    <citation type="submission" date="2020-07" db="EMBL/GenBank/DDBJ databases">
        <title>The draft genome sequence of Maribacter polysiphoniae KCTC 22021.</title>
        <authorList>
            <person name="Mu L."/>
        </authorList>
    </citation>
    <scope>NUCLEOTIDE SEQUENCE [LARGE SCALE GENOMIC DNA]</scope>
    <source>
        <strain evidence="2 5">KCTC 22021</strain>
    </source>
</reference>
<dbReference type="RefSeq" id="WP_109649157.1">
    <property type="nucleotide sequence ID" value="NZ_JACWLN010000001.1"/>
</dbReference>
<evidence type="ECO:0000313" key="4">
    <source>
        <dbReference type="Proteomes" id="UP000245667"/>
    </source>
</evidence>
<dbReference type="InterPro" id="IPR032593">
    <property type="entry name" value="DUF4907"/>
</dbReference>
<keyword evidence="1" id="KW-0472">Membrane</keyword>
<keyword evidence="1" id="KW-1133">Transmembrane helix</keyword>
<dbReference type="EMBL" id="JACWLN010000001">
    <property type="protein sequence ID" value="MBD1259045.1"/>
    <property type="molecule type" value="Genomic_DNA"/>
</dbReference>
<evidence type="ECO:0000256" key="1">
    <source>
        <dbReference type="SAM" id="Phobius"/>
    </source>
</evidence>
<name>A0A316E5F7_9FLAO</name>
<keyword evidence="5" id="KW-1185">Reference proteome</keyword>
<dbReference type="Pfam" id="PF16250">
    <property type="entry name" value="DUF4907"/>
    <property type="match status" value="1"/>
</dbReference>
<evidence type="ECO:0000313" key="2">
    <source>
        <dbReference type="EMBL" id="MBD1259045.1"/>
    </source>
</evidence>
<proteinExistence type="predicted"/>
<accession>A0A316E5F7</accession>